<dbReference type="Proteomes" id="UP000199470">
    <property type="component" value="Unassembled WGS sequence"/>
</dbReference>
<proteinExistence type="predicted"/>
<evidence type="ECO:0000256" key="1">
    <source>
        <dbReference type="SAM" id="MobiDB-lite"/>
    </source>
</evidence>
<dbReference type="RefSeq" id="WP_093357080.1">
    <property type="nucleotide sequence ID" value="NZ_FOTW01000043.1"/>
</dbReference>
<dbReference type="Pfam" id="PF13936">
    <property type="entry name" value="HTH_38"/>
    <property type="match status" value="1"/>
</dbReference>
<accession>A0A1I4UK05</accession>
<dbReference type="EMBL" id="FOTW01000043">
    <property type="protein sequence ID" value="SFM89231.1"/>
    <property type="molecule type" value="Genomic_DNA"/>
</dbReference>
<evidence type="ECO:0000259" key="2">
    <source>
        <dbReference type="Pfam" id="PF13936"/>
    </source>
</evidence>
<dbReference type="InterPro" id="IPR025246">
    <property type="entry name" value="IS30-like_HTH"/>
</dbReference>
<dbReference type="AlphaFoldDB" id="A0A1I4UK05"/>
<keyword evidence="4" id="KW-1185">Reference proteome</keyword>
<dbReference type="STRING" id="758825.SAMN02982985_05691"/>
<gene>
    <name evidence="3" type="ORF">SAMN02982985_05691</name>
</gene>
<feature type="compositionally biased region" description="Basic and acidic residues" evidence="1">
    <location>
        <begin position="10"/>
        <end position="29"/>
    </location>
</feature>
<reference evidence="3 4" key="1">
    <citation type="submission" date="2016-10" db="EMBL/GenBank/DDBJ databases">
        <authorList>
            <person name="de Groot N.N."/>
        </authorList>
    </citation>
    <scope>NUCLEOTIDE SEQUENCE [LARGE SCALE GENOMIC DNA]</scope>
    <source>
        <strain evidence="3 4">ATCC 43154</strain>
    </source>
</reference>
<dbReference type="InterPro" id="IPR009057">
    <property type="entry name" value="Homeodomain-like_sf"/>
</dbReference>
<organism evidence="3 4">
    <name type="scientific">Rugamonas rubra</name>
    <dbReference type="NCBI Taxonomy" id="758825"/>
    <lineage>
        <taxon>Bacteria</taxon>
        <taxon>Pseudomonadati</taxon>
        <taxon>Pseudomonadota</taxon>
        <taxon>Betaproteobacteria</taxon>
        <taxon>Burkholderiales</taxon>
        <taxon>Oxalobacteraceae</taxon>
        <taxon>Telluria group</taxon>
        <taxon>Rugamonas</taxon>
    </lineage>
</organism>
<evidence type="ECO:0000313" key="4">
    <source>
        <dbReference type="Proteomes" id="UP000199470"/>
    </source>
</evidence>
<protein>
    <submittedName>
        <fullName evidence="3">Helix-turn-helix domain-containing protein</fullName>
    </submittedName>
</protein>
<evidence type="ECO:0000313" key="3">
    <source>
        <dbReference type="EMBL" id="SFM89231.1"/>
    </source>
</evidence>
<feature type="domain" description="Transposase IS30-like HTH" evidence="2">
    <location>
        <begin position="8"/>
        <end position="42"/>
    </location>
</feature>
<sequence length="167" mass="17682">MPRASDPITDADRARVRELHEQGKTRNDIAKTLGRSPSTVSKLARELGLSFDRTKTAAASAAKAIDNRARRVALEGRALARAEALYDRLEADRYRFTATTVNGIETRTLDHVPAQDERHLSGAAAAHIATAAKLAEANASGQAEAARSMLGNLAEALGIKAPANGDG</sequence>
<dbReference type="SUPFAM" id="SSF46689">
    <property type="entry name" value="Homeodomain-like"/>
    <property type="match status" value="1"/>
</dbReference>
<dbReference type="OrthoDB" id="4551805at2"/>
<feature type="region of interest" description="Disordered" evidence="1">
    <location>
        <begin position="1"/>
        <end position="37"/>
    </location>
</feature>
<name>A0A1I4UK05_9BURK</name>
<dbReference type="Gene3D" id="1.10.10.60">
    <property type="entry name" value="Homeodomain-like"/>
    <property type="match status" value="1"/>
</dbReference>